<dbReference type="AlphaFoldDB" id="A0A1G8NQV8"/>
<evidence type="ECO:0000256" key="5">
    <source>
        <dbReference type="ARBA" id="ARBA00022932"/>
    </source>
</evidence>
<dbReference type="InterPro" id="IPR017961">
    <property type="entry name" value="DNA_pol_Y-fam_little_finger"/>
</dbReference>
<keyword evidence="6" id="KW-0479">Metal-binding</keyword>
<keyword evidence="6" id="KW-0238">DNA-binding</keyword>
<dbReference type="PROSITE" id="PS50173">
    <property type="entry name" value="UMUC"/>
    <property type="match status" value="1"/>
</dbReference>
<reference evidence="8 9" key="1">
    <citation type="submission" date="2016-10" db="EMBL/GenBank/DDBJ databases">
        <authorList>
            <person name="de Groot N.N."/>
        </authorList>
    </citation>
    <scope>NUCLEOTIDE SEQUENCE [LARGE SCALE GENOMIC DNA]</scope>
    <source>
        <strain evidence="8 9">CGMCC 1.5058</strain>
    </source>
</reference>
<feature type="binding site" evidence="6">
    <location>
        <position position="111"/>
    </location>
    <ligand>
        <name>Mg(2+)</name>
        <dbReference type="ChEBI" id="CHEBI:18420"/>
    </ligand>
</feature>
<keyword evidence="4 6" id="KW-0227">DNA damage</keyword>
<proteinExistence type="inferred from homology"/>
<dbReference type="Proteomes" id="UP000183255">
    <property type="component" value="Unassembled WGS sequence"/>
</dbReference>
<dbReference type="PANTHER" id="PTHR11076:SF35">
    <property type="entry name" value="DNA REPAIR PROTEIN HOMOLOG YOBH"/>
    <property type="match status" value="1"/>
</dbReference>
<keyword evidence="6" id="KW-0460">Magnesium</keyword>
<evidence type="ECO:0000256" key="1">
    <source>
        <dbReference type="ARBA" id="ARBA00010945"/>
    </source>
</evidence>
<dbReference type="Pfam" id="PF11798">
    <property type="entry name" value="IMS_HHH"/>
    <property type="match status" value="1"/>
</dbReference>
<keyword evidence="3 6" id="KW-0548">Nucleotidyltransferase</keyword>
<evidence type="ECO:0000256" key="3">
    <source>
        <dbReference type="ARBA" id="ARBA00022695"/>
    </source>
</evidence>
<dbReference type="InterPro" id="IPR022880">
    <property type="entry name" value="DNApol_IV"/>
</dbReference>
<dbReference type="Pfam" id="PF11799">
    <property type="entry name" value="IMS_C"/>
    <property type="match status" value="1"/>
</dbReference>
<dbReference type="InterPro" id="IPR050116">
    <property type="entry name" value="DNA_polymerase-Y"/>
</dbReference>
<dbReference type="RefSeq" id="WP_341349281.1">
    <property type="nucleotide sequence ID" value="NZ_FNDZ01000004.1"/>
</dbReference>
<dbReference type="InterPro" id="IPR036775">
    <property type="entry name" value="DNA_pol_Y-fam_lit_finger_sf"/>
</dbReference>
<dbReference type="CDD" id="cd03586">
    <property type="entry name" value="PolY_Pol_IV_kappa"/>
    <property type="match status" value="1"/>
</dbReference>
<dbReference type="GO" id="GO:0003684">
    <property type="term" value="F:damaged DNA binding"/>
    <property type="evidence" value="ECO:0007669"/>
    <property type="project" value="InterPro"/>
</dbReference>
<comment type="subunit">
    <text evidence="6">Monomer.</text>
</comment>
<dbReference type="Gene3D" id="3.40.1170.60">
    <property type="match status" value="1"/>
</dbReference>
<dbReference type="SUPFAM" id="SSF56672">
    <property type="entry name" value="DNA/RNA polymerases"/>
    <property type="match status" value="1"/>
</dbReference>
<dbReference type="PANTHER" id="PTHR11076">
    <property type="entry name" value="DNA REPAIR POLYMERASE UMUC / TRANSFERASE FAMILY MEMBER"/>
    <property type="match status" value="1"/>
</dbReference>
<comment type="catalytic activity">
    <reaction evidence="6">
        <text>DNA(n) + a 2'-deoxyribonucleoside 5'-triphosphate = DNA(n+1) + diphosphate</text>
        <dbReference type="Rhea" id="RHEA:22508"/>
        <dbReference type="Rhea" id="RHEA-COMP:17339"/>
        <dbReference type="Rhea" id="RHEA-COMP:17340"/>
        <dbReference type="ChEBI" id="CHEBI:33019"/>
        <dbReference type="ChEBI" id="CHEBI:61560"/>
        <dbReference type="ChEBI" id="CHEBI:173112"/>
        <dbReference type="EC" id="2.7.7.7"/>
    </reaction>
</comment>
<dbReference type="Gene3D" id="1.10.150.20">
    <property type="entry name" value="5' to 3' exonuclease, C-terminal subdomain"/>
    <property type="match status" value="1"/>
</dbReference>
<dbReference type="InterPro" id="IPR043128">
    <property type="entry name" value="Rev_trsase/Diguanyl_cyclase"/>
</dbReference>
<evidence type="ECO:0000256" key="6">
    <source>
        <dbReference type="HAMAP-Rule" id="MF_01113"/>
    </source>
</evidence>
<organism evidence="8 9">
    <name type="scientific">Proteiniclasticum ruminis</name>
    <dbReference type="NCBI Taxonomy" id="398199"/>
    <lineage>
        <taxon>Bacteria</taxon>
        <taxon>Bacillati</taxon>
        <taxon>Bacillota</taxon>
        <taxon>Clostridia</taxon>
        <taxon>Eubacteriales</taxon>
        <taxon>Clostridiaceae</taxon>
        <taxon>Proteiniclasticum</taxon>
    </lineage>
</organism>
<gene>
    <name evidence="6" type="primary">dinB</name>
    <name evidence="8" type="ORF">SAMN05421804_104258</name>
</gene>
<dbReference type="InterPro" id="IPR043502">
    <property type="entry name" value="DNA/RNA_pol_sf"/>
</dbReference>
<feature type="site" description="Substrate discrimination" evidence="6">
    <location>
        <position position="14"/>
    </location>
</feature>
<evidence type="ECO:0000256" key="2">
    <source>
        <dbReference type="ARBA" id="ARBA00022457"/>
    </source>
</evidence>
<evidence type="ECO:0000256" key="4">
    <source>
        <dbReference type="ARBA" id="ARBA00022763"/>
    </source>
</evidence>
<dbReference type="InterPro" id="IPR001126">
    <property type="entry name" value="UmuC"/>
</dbReference>
<sequence>MERIIFHVDVNSAYLSWNAVWDLQHGSSLDLRTIPSIVGGDPESRHGIVLAKSLPSKKYGIKTGETLFSALMKCPDLKIVPPRYSMYLKASDAMVEILREYSPVIERYSIDECFMDMCHIRKEDAVSVATGLKDRILEELGFSVNVGISTGKLLAKMASDLQKPNKVHTLYKEEMPLKMWPLPIEDLFMVGPRTAEKLRKMNIHTIGQLANTDPSFLYERFKKYGHMISCYARGIESSTVKNEGTVEMKGMGNSTTLPFDFSDRISCHNVLLSIGETLVPRLRSAGKKAKTLSVHIRYSDFTSISMQSTLPFSSDSTSLLMEEACALFDEIWNGEPVRHLGISFAQLEDRFREQLSLFPDHKSDKMKKMDQVMDLIRKNFGEEALIRATFLHSPVRAFSGGVVEKDYIFMNSHL</sequence>
<comment type="cofactor">
    <cofactor evidence="6">
        <name>Mg(2+)</name>
        <dbReference type="ChEBI" id="CHEBI:18420"/>
    </cofactor>
    <text evidence="6">Binds 2 magnesium ions per subunit.</text>
</comment>
<feature type="binding site" evidence="6">
    <location>
        <position position="9"/>
    </location>
    <ligand>
        <name>Mg(2+)</name>
        <dbReference type="ChEBI" id="CHEBI:18420"/>
    </ligand>
</feature>
<comment type="similarity">
    <text evidence="1 6">Belongs to the DNA polymerase type-Y family.</text>
</comment>
<dbReference type="EC" id="2.7.7.7" evidence="6"/>
<dbReference type="GO" id="GO:0006261">
    <property type="term" value="P:DNA-templated DNA replication"/>
    <property type="evidence" value="ECO:0007669"/>
    <property type="project" value="UniProtKB-UniRule"/>
</dbReference>
<protein>
    <recommendedName>
        <fullName evidence="6">DNA polymerase IV</fullName>
        <shortName evidence="6">Pol IV</shortName>
        <ecNumber evidence="6">2.7.7.7</ecNumber>
    </recommendedName>
</protein>
<comment type="subcellular location">
    <subcellularLocation>
        <location evidence="6">Cytoplasm</location>
    </subcellularLocation>
</comment>
<evidence type="ECO:0000313" key="9">
    <source>
        <dbReference type="Proteomes" id="UP000183255"/>
    </source>
</evidence>
<dbReference type="Pfam" id="PF00817">
    <property type="entry name" value="IMS"/>
    <property type="match status" value="1"/>
</dbReference>
<name>A0A1G8NQV8_9CLOT</name>
<accession>A0A1G8NQV8</accession>
<feature type="active site" evidence="6">
    <location>
        <position position="112"/>
    </location>
</feature>
<dbReference type="HAMAP" id="MF_01113">
    <property type="entry name" value="DNApol_IV"/>
    <property type="match status" value="1"/>
</dbReference>
<dbReference type="SUPFAM" id="SSF100879">
    <property type="entry name" value="Lesion bypass DNA polymerase (Y-family), little finger domain"/>
    <property type="match status" value="1"/>
</dbReference>
<keyword evidence="6" id="KW-0963">Cytoplasm</keyword>
<dbReference type="GO" id="GO:0042276">
    <property type="term" value="P:error-prone translesion synthesis"/>
    <property type="evidence" value="ECO:0007669"/>
    <property type="project" value="TreeGrafter"/>
</dbReference>
<keyword evidence="6" id="KW-0808">Transferase</keyword>
<dbReference type="InterPro" id="IPR024728">
    <property type="entry name" value="PolY_HhH_motif"/>
</dbReference>
<dbReference type="Gene3D" id="3.30.1490.100">
    <property type="entry name" value="DNA polymerase, Y-family, little finger domain"/>
    <property type="match status" value="1"/>
</dbReference>
<dbReference type="GO" id="GO:0003887">
    <property type="term" value="F:DNA-directed DNA polymerase activity"/>
    <property type="evidence" value="ECO:0007669"/>
    <property type="project" value="UniProtKB-UniRule"/>
</dbReference>
<keyword evidence="6" id="KW-0234">DNA repair</keyword>
<dbReference type="EMBL" id="FNDZ01000004">
    <property type="protein sequence ID" value="SDI81870.1"/>
    <property type="molecule type" value="Genomic_DNA"/>
</dbReference>
<dbReference type="GO" id="GO:0006281">
    <property type="term" value="P:DNA repair"/>
    <property type="evidence" value="ECO:0007669"/>
    <property type="project" value="UniProtKB-UniRule"/>
</dbReference>
<dbReference type="GO" id="GO:0005829">
    <property type="term" value="C:cytosol"/>
    <property type="evidence" value="ECO:0007669"/>
    <property type="project" value="TreeGrafter"/>
</dbReference>
<keyword evidence="2 6" id="KW-0515">Mutator protein</keyword>
<keyword evidence="6" id="KW-0235">DNA replication</keyword>
<keyword evidence="5 6" id="KW-0239">DNA-directed DNA polymerase</keyword>
<dbReference type="GO" id="GO:0000287">
    <property type="term" value="F:magnesium ion binding"/>
    <property type="evidence" value="ECO:0007669"/>
    <property type="project" value="UniProtKB-UniRule"/>
</dbReference>
<feature type="domain" description="UmuC" evidence="7">
    <location>
        <begin position="5"/>
        <end position="191"/>
    </location>
</feature>
<dbReference type="Gene3D" id="3.30.70.270">
    <property type="match status" value="1"/>
</dbReference>
<evidence type="ECO:0000313" key="8">
    <source>
        <dbReference type="EMBL" id="SDI81870.1"/>
    </source>
</evidence>
<dbReference type="GO" id="GO:0009432">
    <property type="term" value="P:SOS response"/>
    <property type="evidence" value="ECO:0007669"/>
    <property type="project" value="TreeGrafter"/>
</dbReference>
<evidence type="ECO:0000259" key="7">
    <source>
        <dbReference type="PROSITE" id="PS50173"/>
    </source>
</evidence>
<comment type="function">
    <text evidence="6">Poorly processive, error-prone DNA polymerase involved in untargeted mutagenesis. Copies undamaged DNA at stalled replication forks, which arise in vivo from mismatched or misaligned primer ends. These misaligned primers can be extended by PolIV. Exhibits no 3'-5' exonuclease (proofreading) activity. May be involved in translesional synthesis, in conjunction with the beta clamp from PolIII.</text>
</comment>